<keyword evidence="3" id="KW-0547">Nucleotide-binding</keyword>
<sequence length="259" mass="29737">MKNDLEINNLTVKYSNKTVLKDINLALNKGEVTILLGLNGAGKTTLLKSMIGLMKRTTGEVIYNNKDILKLSNKERGKLISYIPQNLHTSQNYSVKDVILMGITPYLGMFDMPSKEHHELVNDILKKLNIEYLKDKYISEISGGERRLVYLARIFIQNSKIILLDEPNTFLDYVKQHEFFKFISDLIRTNNLINLITVHDINLALRYADKIVILSSNEIVDVIDCKVNGYEKKFVSLMEKIYNKKLEIAYTKFGPVIVC</sequence>
<name>A0A0L9Y6V8_CLOBO</name>
<dbReference type="PROSITE" id="PS50893">
    <property type="entry name" value="ABC_TRANSPORTER_2"/>
    <property type="match status" value="1"/>
</dbReference>
<dbReference type="PANTHER" id="PTHR42734">
    <property type="entry name" value="METAL TRANSPORT SYSTEM ATP-BINDING PROTEIN TM_0124-RELATED"/>
    <property type="match status" value="1"/>
</dbReference>
<dbReference type="FunFam" id="3.40.50.300:FF:000134">
    <property type="entry name" value="Iron-enterobactin ABC transporter ATP-binding protein"/>
    <property type="match status" value="1"/>
</dbReference>
<dbReference type="InterPro" id="IPR050153">
    <property type="entry name" value="Metal_Ion_Import_ABC"/>
</dbReference>
<evidence type="ECO:0000313" key="7">
    <source>
        <dbReference type="EMBL" id="NFN33882.1"/>
    </source>
</evidence>
<evidence type="ECO:0000256" key="4">
    <source>
        <dbReference type="ARBA" id="ARBA00022840"/>
    </source>
</evidence>
<reference evidence="8 9" key="1">
    <citation type="submission" date="2019-04" db="EMBL/GenBank/DDBJ databases">
        <title>Genome sequencing of Clostridium botulinum Groups I-IV and Clostridium butyricum.</title>
        <authorList>
            <person name="Brunt J."/>
            <person name="Van Vliet A.H.M."/>
            <person name="Stringer S.C."/>
            <person name="Carter A.T."/>
            <person name="Peck M.W."/>
        </authorList>
    </citation>
    <scope>NUCLEOTIDE SEQUENCE [LARGE SCALE GENOMIC DNA]</scope>
    <source>
        <strain evidence="6 9">1605</strain>
        <strain evidence="7 8">CB-K-33E</strain>
    </source>
</reference>
<evidence type="ECO:0000256" key="2">
    <source>
        <dbReference type="ARBA" id="ARBA00022448"/>
    </source>
</evidence>
<dbReference type="Gene3D" id="3.40.50.300">
    <property type="entry name" value="P-loop containing nucleotide triphosphate hydrolases"/>
    <property type="match status" value="1"/>
</dbReference>
<proteinExistence type="inferred from homology"/>
<dbReference type="Proteomes" id="UP000476820">
    <property type="component" value="Unassembled WGS sequence"/>
</dbReference>
<evidence type="ECO:0000259" key="5">
    <source>
        <dbReference type="PROSITE" id="PS50893"/>
    </source>
</evidence>
<keyword evidence="4 6" id="KW-0067">ATP-binding</keyword>
<keyword evidence="2" id="KW-0813">Transport</keyword>
<accession>A0A0L9Y6V8</accession>
<dbReference type="SMART" id="SM00382">
    <property type="entry name" value="AAA"/>
    <property type="match status" value="1"/>
</dbReference>
<dbReference type="Pfam" id="PF00005">
    <property type="entry name" value="ABC_tran"/>
    <property type="match status" value="1"/>
</dbReference>
<evidence type="ECO:0000256" key="1">
    <source>
        <dbReference type="ARBA" id="ARBA00005417"/>
    </source>
</evidence>
<dbReference type="PANTHER" id="PTHR42734:SF6">
    <property type="entry name" value="MOLYBDATE IMPORT ATP-BINDING PROTEIN MOLC"/>
    <property type="match status" value="1"/>
</dbReference>
<dbReference type="InterPro" id="IPR027417">
    <property type="entry name" value="P-loop_NTPase"/>
</dbReference>
<dbReference type="GO" id="GO:0005524">
    <property type="term" value="F:ATP binding"/>
    <property type="evidence" value="ECO:0007669"/>
    <property type="project" value="UniProtKB-KW"/>
</dbReference>
<dbReference type="OrthoDB" id="9799337at2"/>
<comment type="caution">
    <text evidence="6">The sequence shown here is derived from an EMBL/GenBank/DDBJ whole genome shotgun (WGS) entry which is preliminary data.</text>
</comment>
<dbReference type="CDD" id="cd03214">
    <property type="entry name" value="ABC_Iron-Siderophores_B12_Hemin"/>
    <property type="match status" value="1"/>
</dbReference>
<gene>
    <name evidence="6" type="ORF">FC774_06795</name>
    <name evidence="7" type="ORF">FDB51_01805</name>
</gene>
<organism evidence="6 9">
    <name type="scientific">Clostridium botulinum</name>
    <dbReference type="NCBI Taxonomy" id="1491"/>
    <lineage>
        <taxon>Bacteria</taxon>
        <taxon>Bacillati</taxon>
        <taxon>Bacillota</taxon>
        <taxon>Clostridia</taxon>
        <taxon>Eubacteriales</taxon>
        <taxon>Clostridiaceae</taxon>
        <taxon>Clostridium</taxon>
    </lineage>
</organism>
<evidence type="ECO:0000313" key="6">
    <source>
        <dbReference type="EMBL" id="NFF87579.1"/>
    </source>
</evidence>
<dbReference type="AlphaFoldDB" id="A0A0L9Y6V8"/>
<protein>
    <submittedName>
        <fullName evidence="6">ABC transporter ATP-binding protein</fullName>
    </submittedName>
</protein>
<dbReference type="EMBL" id="SWVK01000002">
    <property type="protein sequence ID" value="NFN33882.1"/>
    <property type="molecule type" value="Genomic_DNA"/>
</dbReference>
<dbReference type="EMBL" id="SWOV01000013">
    <property type="protein sequence ID" value="NFF87579.1"/>
    <property type="molecule type" value="Genomic_DNA"/>
</dbReference>
<evidence type="ECO:0000256" key="3">
    <source>
        <dbReference type="ARBA" id="ARBA00022741"/>
    </source>
</evidence>
<dbReference type="SUPFAM" id="SSF52540">
    <property type="entry name" value="P-loop containing nucleoside triphosphate hydrolases"/>
    <property type="match status" value="1"/>
</dbReference>
<dbReference type="InterPro" id="IPR003593">
    <property type="entry name" value="AAA+_ATPase"/>
</dbReference>
<dbReference type="GO" id="GO:0016887">
    <property type="term" value="F:ATP hydrolysis activity"/>
    <property type="evidence" value="ECO:0007669"/>
    <property type="project" value="InterPro"/>
</dbReference>
<dbReference type="Proteomes" id="UP000473681">
    <property type="component" value="Unassembled WGS sequence"/>
</dbReference>
<feature type="domain" description="ABC transporter" evidence="5">
    <location>
        <begin position="5"/>
        <end position="241"/>
    </location>
</feature>
<comment type="similarity">
    <text evidence="1">Belongs to the ABC transporter superfamily.</text>
</comment>
<evidence type="ECO:0000313" key="8">
    <source>
        <dbReference type="Proteomes" id="UP000473681"/>
    </source>
</evidence>
<evidence type="ECO:0000313" key="9">
    <source>
        <dbReference type="Proteomes" id="UP000476820"/>
    </source>
</evidence>
<dbReference type="RefSeq" id="WP_017826286.1">
    <property type="nucleotide sequence ID" value="NZ_LFPA01000044.1"/>
</dbReference>
<dbReference type="InterPro" id="IPR003439">
    <property type="entry name" value="ABC_transporter-like_ATP-bd"/>
</dbReference>